<sequence length="67" mass="8085">MHSFILSFTFKLLSMCFLYIQKEIHGTHTCHNSFLLQNSTRSSRNFCLPITSYFLRLDMKYAFFHRN</sequence>
<evidence type="ECO:0000313" key="2">
    <source>
        <dbReference type="Proteomes" id="UP000006882"/>
    </source>
</evidence>
<gene>
    <name evidence="1" type="ORF">PRUPE_1G417500</name>
</gene>
<dbReference type="Gramene" id="ONI33330">
    <property type="protein sequence ID" value="ONI33330"/>
    <property type="gene ID" value="PRUPE_1G417500"/>
</dbReference>
<reference evidence="1 2" key="1">
    <citation type="journal article" date="2013" name="Nat. Genet.">
        <title>The high-quality draft genome of peach (Prunus persica) identifies unique patterns of genetic diversity, domestication and genome evolution.</title>
        <authorList>
            <consortium name="International Peach Genome Initiative"/>
            <person name="Verde I."/>
            <person name="Abbott A.G."/>
            <person name="Scalabrin S."/>
            <person name="Jung S."/>
            <person name="Shu S."/>
            <person name="Marroni F."/>
            <person name="Zhebentyayeva T."/>
            <person name="Dettori M.T."/>
            <person name="Grimwood J."/>
            <person name="Cattonaro F."/>
            <person name="Zuccolo A."/>
            <person name="Rossini L."/>
            <person name="Jenkins J."/>
            <person name="Vendramin E."/>
            <person name="Meisel L.A."/>
            <person name="Decroocq V."/>
            <person name="Sosinski B."/>
            <person name="Prochnik S."/>
            <person name="Mitros T."/>
            <person name="Policriti A."/>
            <person name="Cipriani G."/>
            <person name="Dondini L."/>
            <person name="Ficklin S."/>
            <person name="Goodstein D.M."/>
            <person name="Xuan P."/>
            <person name="Del Fabbro C."/>
            <person name="Aramini V."/>
            <person name="Copetti D."/>
            <person name="Gonzalez S."/>
            <person name="Horner D.S."/>
            <person name="Falchi R."/>
            <person name="Lucas S."/>
            <person name="Mica E."/>
            <person name="Maldonado J."/>
            <person name="Lazzari B."/>
            <person name="Bielenberg D."/>
            <person name="Pirona R."/>
            <person name="Miculan M."/>
            <person name="Barakat A."/>
            <person name="Testolin R."/>
            <person name="Stella A."/>
            <person name="Tartarini S."/>
            <person name="Tonutti P."/>
            <person name="Arus P."/>
            <person name="Orellana A."/>
            <person name="Wells C."/>
            <person name="Main D."/>
            <person name="Vizzotto G."/>
            <person name="Silva H."/>
            <person name="Salamini F."/>
            <person name="Schmutz J."/>
            <person name="Morgante M."/>
            <person name="Rokhsar D.S."/>
        </authorList>
    </citation>
    <scope>NUCLEOTIDE SEQUENCE [LARGE SCALE GENOMIC DNA]</scope>
    <source>
        <strain evidence="2">cv. Nemared</strain>
    </source>
</reference>
<dbReference type="HOGENOM" id="CLU_2817255_0_0_1"/>
<protein>
    <submittedName>
        <fullName evidence="1">Uncharacterized protein</fullName>
    </submittedName>
</protein>
<keyword evidence="2" id="KW-1185">Reference proteome</keyword>
<dbReference type="AlphaFoldDB" id="M5XF30"/>
<organism evidence="1 2">
    <name type="scientific">Prunus persica</name>
    <name type="common">Peach</name>
    <name type="synonym">Amygdalus persica</name>
    <dbReference type="NCBI Taxonomy" id="3760"/>
    <lineage>
        <taxon>Eukaryota</taxon>
        <taxon>Viridiplantae</taxon>
        <taxon>Streptophyta</taxon>
        <taxon>Embryophyta</taxon>
        <taxon>Tracheophyta</taxon>
        <taxon>Spermatophyta</taxon>
        <taxon>Magnoliopsida</taxon>
        <taxon>eudicotyledons</taxon>
        <taxon>Gunneridae</taxon>
        <taxon>Pentapetalae</taxon>
        <taxon>rosids</taxon>
        <taxon>fabids</taxon>
        <taxon>Rosales</taxon>
        <taxon>Rosaceae</taxon>
        <taxon>Amygdaloideae</taxon>
        <taxon>Amygdaleae</taxon>
        <taxon>Prunus</taxon>
    </lineage>
</organism>
<dbReference type="EMBL" id="CM007651">
    <property type="protein sequence ID" value="ONI33330.1"/>
    <property type="molecule type" value="Genomic_DNA"/>
</dbReference>
<evidence type="ECO:0000313" key="1">
    <source>
        <dbReference type="EMBL" id="ONI33330.1"/>
    </source>
</evidence>
<proteinExistence type="predicted"/>
<accession>M5XF30</accession>
<dbReference type="Proteomes" id="UP000006882">
    <property type="component" value="Chromosome G1"/>
</dbReference>
<name>M5XF30_PRUPE</name>